<organism evidence="1 2">
    <name type="scientific">Actinokineospora iranica</name>
    <dbReference type="NCBI Taxonomy" id="1271860"/>
    <lineage>
        <taxon>Bacteria</taxon>
        <taxon>Bacillati</taxon>
        <taxon>Actinomycetota</taxon>
        <taxon>Actinomycetes</taxon>
        <taxon>Pseudonocardiales</taxon>
        <taxon>Pseudonocardiaceae</taxon>
        <taxon>Actinokineospora</taxon>
    </lineage>
</organism>
<sequence length="115" mass="12270">MDLAERHALTALCAELDELRAECARQPHERQRALARLEAAARARLPILALLAELLGSSLDETVRTLASGLPGAGPGQADEERFCCPDGACDRVSLTAPAGPVPRCTVTGQPMKRR</sequence>
<dbReference type="STRING" id="1271860.SAMN05216174_11326"/>
<dbReference type="OrthoDB" id="4559319at2"/>
<protein>
    <submittedName>
        <fullName evidence="1">Uncharacterized protein</fullName>
    </submittedName>
</protein>
<evidence type="ECO:0000313" key="1">
    <source>
        <dbReference type="EMBL" id="SDD55465.1"/>
    </source>
</evidence>
<dbReference type="RefSeq" id="WP_091454797.1">
    <property type="nucleotide sequence ID" value="NZ_FMZZ01000013.1"/>
</dbReference>
<gene>
    <name evidence="1" type="ORF">SAMN05216174_11326</name>
</gene>
<proteinExistence type="predicted"/>
<dbReference type="Proteomes" id="UP000199501">
    <property type="component" value="Unassembled WGS sequence"/>
</dbReference>
<name>A0A1G6VRI3_9PSEU</name>
<dbReference type="AlphaFoldDB" id="A0A1G6VRI3"/>
<dbReference type="EMBL" id="FMZZ01000013">
    <property type="protein sequence ID" value="SDD55465.1"/>
    <property type="molecule type" value="Genomic_DNA"/>
</dbReference>
<keyword evidence="2" id="KW-1185">Reference proteome</keyword>
<reference evidence="2" key="1">
    <citation type="submission" date="2016-10" db="EMBL/GenBank/DDBJ databases">
        <authorList>
            <person name="Varghese N."/>
            <person name="Submissions S."/>
        </authorList>
    </citation>
    <scope>NUCLEOTIDE SEQUENCE [LARGE SCALE GENOMIC DNA]</scope>
    <source>
        <strain evidence="2">IBRC-M 10403</strain>
    </source>
</reference>
<accession>A0A1G6VRI3</accession>
<evidence type="ECO:0000313" key="2">
    <source>
        <dbReference type="Proteomes" id="UP000199501"/>
    </source>
</evidence>